<evidence type="ECO:0000313" key="3">
    <source>
        <dbReference type="Proteomes" id="UP000316080"/>
    </source>
</evidence>
<evidence type="ECO:0000313" key="2">
    <source>
        <dbReference type="EMBL" id="TDA39790.1"/>
    </source>
</evidence>
<gene>
    <name evidence="2" type="ORF">DSO09_01795</name>
    <name evidence="1" type="ORF">EF809_03700</name>
</gene>
<dbReference type="EMBL" id="QNVI01000020">
    <property type="protein sequence ID" value="TDA39790.1"/>
    <property type="molecule type" value="Genomic_DNA"/>
</dbReference>
<evidence type="ECO:0000313" key="1">
    <source>
        <dbReference type="EMBL" id="RZN56062.1"/>
    </source>
</evidence>
<accession>A0A523BH31</accession>
<name>A0A523BH31_9CREN</name>
<reference evidence="1 3" key="2">
    <citation type="journal article" date="2019" name="Nat. Microbiol.">
        <title>Wide diversity of methane and short-chain alkane metabolisms in uncultured archaea.</title>
        <authorList>
            <person name="Borrel G."/>
            <person name="Adam P.S."/>
            <person name="McKay L.J."/>
            <person name="Chen L.X."/>
            <person name="Sierra-Garcia I.N."/>
            <person name="Sieber C.M."/>
            <person name="Letourneur Q."/>
            <person name="Ghozlane A."/>
            <person name="Andersen G.L."/>
            <person name="Li W.J."/>
            <person name="Hallam S.J."/>
            <person name="Muyzer G."/>
            <person name="de Oliveira V.M."/>
            <person name="Inskeep W.P."/>
            <person name="Banfield J.F."/>
            <person name="Gribaldo S."/>
        </authorList>
    </citation>
    <scope>NUCLEOTIDE SEQUENCE [LARGE SCALE GENOMIC DNA]</scope>
    <source>
        <strain evidence="1">Verst-YHS</strain>
    </source>
</reference>
<dbReference type="EMBL" id="RXIH01000031">
    <property type="protein sequence ID" value="RZN56062.1"/>
    <property type="molecule type" value="Genomic_DNA"/>
</dbReference>
<evidence type="ECO:0000313" key="4">
    <source>
        <dbReference type="Proteomes" id="UP000317265"/>
    </source>
</evidence>
<dbReference type="AlphaFoldDB" id="A0A523BH31"/>
<dbReference type="Proteomes" id="UP000317265">
    <property type="component" value="Unassembled WGS sequence"/>
</dbReference>
<comment type="caution">
    <text evidence="2">The sequence shown here is derived from an EMBL/GenBank/DDBJ whole genome shotgun (WGS) entry which is preliminary data.</text>
</comment>
<sequence length="153" mass="18003">MEIISLEESINEIIERYNKKPKGWKFISDFKGNIIVIGPDIGYQLKVMMINPYESIGIGTRIYEPLNFELKYDSGFRILDKESFKRVISGNYNIIWDILKRDPVPTYELNKGEVILGGPILTTDIKSKIEEKLSMELEKLFRKKYPFRVNMFR</sequence>
<reference evidence="2 4" key="1">
    <citation type="journal article" date="2019" name="Nat. Microbiol.">
        <title>Expanding anaerobic alkane metabolism in the domain of Archaea.</title>
        <authorList>
            <person name="Wang Y."/>
            <person name="Wegener G."/>
            <person name="Hou J."/>
            <person name="Wang F."/>
            <person name="Xiao X."/>
        </authorList>
    </citation>
    <scope>NUCLEOTIDE SEQUENCE [LARGE SCALE GENOMIC DNA]</scope>
    <source>
        <strain evidence="2">WYZ-LMO11</strain>
    </source>
</reference>
<proteinExistence type="predicted"/>
<dbReference type="Proteomes" id="UP000316080">
    <property type="component" value="Unassembled WGS sequence"/>
</dbReference>
<protein>
    <submittedName>
        <fullName evidence="2">Uncharacterized protein</fullName>
    </submittedName>
</protein>
<organism evidence="2 4">
    <name type="scientific">Thermoproteota archaeon</name>
    <dbReference type="NCBI Taxonomy" id="2056631"/>
    <lineage>
        <taxon>Archaea</taxon>
        <taxon>Thermoproteota</taxon>
    </lineage>
</organism>